<accession>A0A7I9Z852</accession>
<sequence length="195" mass="20494">MIGRFTWAAIREATMTILRALPVSCAAAGLTALVAGCSCSIGSSHAVSKNDVAGQITAKMTDAAGNKPESVHCPNDLPAKIGAQMTCEMKVKDRPFGVTVTVTSVEGSDVKFNMVETVDKDQVATAISTQLGQRVGRKPDSVTCPDNLKGVAGATLRCQLTDRGQKYGVLVTVTNVAAGDVNFHFKVDDRPQPDN</sequence>
<comment type="caution">
    <text evidence="2">The sequence shown here is derived from an EMBL/GenBank/DDBJ whole genome shotgun (WGS) entry which is preliminary data.</text>
</comment>
<dbReference type="AlphaFoldDB" id="A0A7I9Z852"/>
<gene>
    <name evidence="2" type="ORF">MTIM_29820</name>
</gene>
<dbReference type="InterPro" id="IPR025637">
    <property type="entry name" value="DUF4333"/>
</dbReference>
<proteinExistence type="predicted"/>
<organism evidence="2 3">
    <name type="scientific">Mycobacterium timonense</name>
    <dbReference type="NCBI Taxonomy" id="701043"/>
    <lineage>
        <taxon>Bacteria</taxon>
        <taxon>Bacillati</taxon>
        <taxon>Actinomycetota</taxon>
        <taxon>Actinomycetes</taxon>
        <taxon>Mycobacteriales</taxon>
        <taxon>Mycobacteriaceae</taxon>
        <taxon>Mycobacterium</taxon>
        <taxon>Mycobacterium avium complex (MAC)</taxon>
    </lineage>
</organism>
<evidence type="ECO:0000313" key="2">
    <source>
        <dbReference type="EMBL" id="GFG97103.1"/>
    </source>
</evidence>
<protein>
    <recommendedName>
        <fullName evidence="1">DUF4333 domain-containing protein</fullName>
    </recommendedName>
</protein>
<keyword evidence="3" id="KW-1185">Reference proteome</keyword>
<reference evidence="2 3" key="1">
    <citation type="journal article" date="2019" name="Emerg. Microbes Infect.">
        <title>Comprehensive subspecies identification of 175 nontuberculous mycobacteria species based on 7547 genomic profiles.</title>
        <authorList>
            <person name="Matsumoto Y."/>
            <person name="Kinjo T."/>
            <person name="Motooka D."/>
            <person name="Nabeya D."/>
            <person name="Jung N."/>
            <person name="Uechi K."/>
            <person name="Horii T."/>
            <person name="Iida T."/>
            <person name="Fujita J."/>
            <person name="Nakamura S."/>
        </authorList>
    </citation>
    <scope>NUCLEOTIDE SEQUENCE [LARGE SCALE GENOMIC DNA]</scope>
    <source>
        <strain evidence="2 3">JCM 30726</strain>
    </source>
</reference>
<dbReference type="Proteomes" id="UP000465301">
    <property type="component" value="Unassembled WGS sequence"/>
</dbReference>
<name>A0A7I9Z852_9MYCO</name>
<feature type="domain" description="DUF4333" evidence="1">
    <location>
        <begin position="32"/>
        <end position="107"/>
    </location>
</feature>
<evidence type="ECO:0000313" key="3">
    <source>
        <dbReference type="Proteomes" id="UP000465301"/>
    </source>
</evidence>
<dbReference type="Pfam" id="PF14230">
    <property type="entry name" value="DUF4333"/>
    <property type="match status" value="2"/>
</dbReference>
<feature type="domain" description="DUF4333" evidence="1">
    <location>
        <begin position="116"/>
        <end position="176"/>
    </location>
</feature>
<dbReference type="EMBL" id="BLLA01000001">
    <property type="protein sequence ID" value="GFG97103.1"/>
    <property type="molecule type" value="Genomic_DNA"/>
</dbReference>
<evidence type="ECO:0000259" key="1">
    <source>
        <dbReference type="Pfam" id="PF14230"/>
    </source>
</evidence>